<accession>A0A0D5CF81</accession>
<keyword evidence="2" id="KW-0808">Transferase</keyword>
<protein>
    <submittedName>
        <fullName evidence="2">Pyruvyl transferase</fullName>
    </submittedName>
</protein>
<dbReference type="KEGG" id="cmh:VO01_03280"/>
<name>A0A0D5CF81_9MICO</name>
<dbReference type="Proteomes" id="UP000032604">
    <property type="component" value="Chromosome"/>
</dbReference>
<dbReference type="PATRIC" id="fig|33014.5.peg.690"/>
<dbReference type="PANTHER" id="PTHR36836:SF1">
    <property type="entry name" value="COLANIC ACID BIOSYNTHESIS PROTEIN WCAK"/>
    <property type="match status" value="1"/>
</dbReference>
<dbReference type="PANTHER" id="PTHR36836">
    <property type="entry name" value="COLANIC ACID BIOSYNTHESIS PROTEIN WCAK"/>
    <property type="match status" value="1"/>
</dbReference>
<dbReference type="GO" id="GO:0016740">
    <property type="term" value="F:transferase activity"/>
    <property type="evidence" value="ECO:0007669"/>
    <property type="project" value="UniProtKB-KW"/>
</dbReference>
<dbReference type="InterPro" id="IPR007345">
    <property type="entry name" value="Polysacch_pyruvyl_Trfase"/>
</dbReference>
<dbReference type="AlphaFoldDB" id="A0A0D5CF81"/>
<organism evidence="2 3">
    <name type="scientific">Clavibacter michiganensis subsp. insidiosus</name>
    <dbReference type="NCBI Taxonomy" id="33014"/>
    <lineage>
        <taxon>Bacteria</taxon>
        <taxon>Bacillati</taxon>
        <taxon>Actinomycetota</taxon>
        <taxon>Actinomycetes</taxon>
        <taxon>Micrococcales</taxon>
        <taxon>Microbacteriaceae</taxon>
        <taxon>Clavibacter</taxon>
    </lineage>
</organism>
<sequence length="349" mass="36701">MRTLIVSADRTLASGHPQNLGDAFLTDALSERLRRAGHETVIADFGRTARRDSTEERVRVAGVRALADVVRQVDAVVVGGGTLLADDQPGRPFAGLPRLMAVTGLIARTSRTPLAVFGVGADPVTRRRARLALRAGLDGARVWTRDPDSAGRAAGYSKLPVEVAADVSLFAAPELAAMAAPADRRRGAVVALNAKHSPEVTLADVAALEERFGEVVFVSMDQGDDSDAGALSPEVRARLTTEPGDHGWRRAAELMADREVVIASRMHAMYLGTMLTTPVVTVGGATKVGAFTTEFGTRTEPAFDRAARTAIAAPADAGAPSTTAAALVAATARLDAAFEEMTTWVRRTA</sequence>
<dbReference type="Pfam" id="PF04230">
    <property type="entry name" value="PS_pyruv_trans"/>
    <property type="match status" value="1"/>
</dbReference>
<gene>
    <name evidence="2" type="ORF">VO01_03280</name>
</gene>
<evidence type="ECO:0000259" key="1">
    <source>
        <dbReference type="Pfam" id="PF04230"/>
    </source>
</evidence>
<feature type="domain" description="Polysaccharide pyruvyl transferase" evidence="1">
    <location>
        <begin position="19"/>
        <end position="283"/>
    </location>
</feature>
<evidence type="ECO:0000313" key="2">
    <source>
        <dbReference type="EMBL" id="AJW78276.1"/>
    </source>
</evidence>
<dbReference type="HOGENOM" id="CLU_793885_0_0_11"/>
<dbReference type="EMBL" id="CP011043">
    <property type="protein sequence ID" value="AJW78276.1"/>
    <property type="molecule type" value="Genomic_DNA"/>
</dbReference>
<proteinExistence type="predicted"/>
<reference evidence="2 3" key="1">
    <citation type="journal article" date="2015" name="Genome Announc.">
        <title>Complete Genome Sequence of Clavibacter michiganensis subsp. insidiosus R1-1 Using PacBio Single-Molecule Real-Time Technology.</title>
        <authorList>
            <person name="Lu Y."/>
            <person name="Samac D.A."/>
            <person name="Glazebrook J."/>
            <person name="Ishimaru C.A."/>
        </authorList>
    </citation>
    <scope>NUCLEOTIDE SEQUENCE [LARGE SCALE GENOMIC DNA]</scope>
    <source>
        <strain evidence="2 3">R1-1</strain>
    </source>
</reference>
<evidence type="ECO:0000313" key="3">
    <source>
        <dbReference type="Proteomes" id="UP000032604"/>
    </source>
</evidence>
<dbReference type="RefSeq" id="WP_045526824.1">
    <property type="nucleotide sequence ID" value="NZ_CP011043.1"/>
</dbReference>
<dbReference type="OrthoDB" id="5116068at2"/>